<protein>
    <recommendedName>
        <fullName evidence="1">diguanylate cyclase</fullName>
        <ecNumber evidence="1">2.7.7.65</ecNumber>
    </recommendedName>
</protein>
<reference evidence="5 6" key="1">
    <citation type="submission" date="2017-09" db="EMBL/GenBank/DDBJ databases">
        <authorList>
            <person name="Varghese N."/>
            <person name="Submissions S."/>
        </authorList>
    </citation>
    <scope>NUCLEOTIDE SEQUENCE [LARGE SCALE GENOMIC DNA]</scope>
    <source>
        <strain evidence="5 6">OK806</strain>
    </source>
</reference>
<evidence type="ECO:0000313" key="6">
    <source>
        <dbReference type="Proteomes" id="UP000219522"/>
    </source>
</evidence>
<dbReference type="PROSITE" id="PS50887">
    <property type="entry name" value="GGDEF"/>
    <property type="match status" value="1"/>
</dbReference>
<dbReference type="GO" id="GO:0005886">
    <property type="term" value="C:plasma membrane"/>
    <property type="evidence" value="ECO:0007669"/>
    <property type="project" value="TreeGrafter"/>
</dbReference>
<evidence type="ECO:0000256" key="1">
    <source>
        <dbReference type="ARBA" id="ARBA00012528"/>
    </source>
</evidence>
<keyword evidence="3" id="KW-0812">Transmembrane</keyword>
<dbReference type="RefSeq" id="WP_062638425.1">
    <property type="nucleotide sequence ID" value="NZ_FCOG02000033.1"/>
</dbReference>
<dbReference type="AlphaFoldDB" id="A0A7Z7I4W2"/>
<keyword evidence="6" id="KW-1185">Reference proteome</keyword>
<dbReference type="Proteomes" id="UP000219522">
    <property type="component" value="Unassembled WGS sequence"/>
</dbReference>
<sequence>MFTIESNASRATARSTQRFNAATRRYLAHVVQSIGRRPMIAGIMGTTMAVAAAVVTLSSLQIGFESALLIALALTFGVFAIAGAWVVAFAMEVEVTTESNLLREALTDALTGLDNRRSLKAALDSEWNRARRSGRALSMLFIDIDYFKRFNDALGHEVGDGVLILVADSIRASVSRSSDLVVRYGGEEFAVLLPDTTAESANVLAEAIRQRIEAMQLKHYRSDYEYVTVSIGCATCTPRYGLNVNVLVAAADKQMYAAKQAGRNCVRSVRVRDRIVAALPSRELSA</sequence>
<dbReference type="NCBIfam" id="TIGR00254">
    <property type="entry name" value="GGDEF"/>
    <property type="match status" value="1"/>
</dbReference>
<comment type="caution">
    <text evidence="5">The sequence shown here is derived from an EMBL/GenBank/DDBJ whole genome shotgun (WGS) entry which is preliminary data.</text>
</comment>
<dbReference type="EMBL" id="OCSU01000001">
    <property type="protein sequence ID" value="SOE62622.1"/>
    <property type="molecule type" value="Genomic_DNA"/>
</dbReference>
<feature type="domain" description="GGDEF" evidence="4">
    <location>
        <begin position="135"/>
        <end position="271"/>
    </location>
</feature>
<feature type="transmembrane region" description="Helical" evidence="3">
    <location>
        <begin position="39"/>
        <end position="60"/>
    </location>
</feature>
<dbReference type="PANTHER" id="PTHR45138:SF9">
    <property type="entry name" value="DIGUANYLATE CYCLASE DGCM-RELATED"/>
    <property type="match status" value="1"/>
</dbReference>
<dbReference type="InterPro" id="IPR043128">
    <property type="entry name" value="Rev_trsase/Diguanyl_cyclase"/>
</dbReference>
<evidence type="ECO:0000256" key="2">
    <source>
        <dbReference type="ARBA" id="ARBA00034247"/>
    </source>
</evidence>
<accession>A0A7Z7I4W2</accession>
<gene>
    <name evidence="5" type="ORF">SAMN05446927_2352</name>
</gene>
<dbReference type="SUPFAM" id="SSF55073">
    <property type="entry name" value="Nucleotide cyclase"/>
    <property type="match status" value="1"/>
</dbReference>
<dbReference type="Pfam" id="PF00990">
    <property type="entry name" value="GGDEF"/>
    <property type="match status" value="1"/>
</dbReference>
<dbReference type="GO" id="GO:0052621">
    <property type="term" value="F:diguanylate cyclase activity"/>
    <property type="evidence" value="ECO:0007669"/>
    <property type="project" value="UniProtKB-EC"/>
</dbReference>
<keyword evidence="3" id="KW-0472">Membrane</keyword>
<dbReference type="SMART" id="SM00267">
    <property type="entry name" value="GGDEF"/>
    <property type="match status" value="1"/>
</dbReference>
<organism evidence="5 6">
    <name type="scientific">Caballeronia arationis</name>
    <dbReference type="NCBI Taxonomy" id="1777142"/>
    <lineage>
        <taxon>Bacteria</taxon>
        <taxon>Pseudomonadati</taxon>
        <taxon>Pseudomonadota</taxon>
        <taxon>Betaproteobacteria</taxon>
        <taxon>Burkholderiales</taxon>
        <taxon>Burkholderiaceae</taxon>
        <taxon>Caballeronia</taxon>
    </lineage>
</organism>
<dbReference type="OrthoDB" id="9813903at2"/>
<dbReference type="GO" id="GO:1902201">
    <property type="term" value="P:negative regulation of bacterial-type flagellum-dependent cell motility"/>
    <property type="evidence" value="ECO:0007669"/>
    <property type="project" value="TreeGrafter"/>
</dbReference>
<dbReference type="CDD" id="cd01949">
    <property type="entry name" value="GGDEF"/>
    <property type="match status" value="1"/>
</dbReference>
<dbReference type="Gene3D" id="3.30.70.270">
    <property type="match status" value="1"/>
</dbReference>
<dbReference type="PANTHER" id="PTHR45138">
    <property type="entry name" value="REGULATORY COMPONENTS OF SENSORY TRANSDUCTION SYSTEM"/>
    <property type="match status" value="1"/>
</dbReference>
<dbReference type="InterPro" id="IPR000160">
    <property type="entry name" value="GGDEF_dom"/>
</dbReference>
<evidence type="ECO:0000259" key="4">
    <source>
        <dbReference type="PROSITE" id="PS50887"/>
    </source>
</evidence>
<evidence type="ECO:0000313" key="5">
    <source>
        <dbReference type="EMBL" id="SOE62622.1"/>
    </source>
</evidence>
<dbReference type="EC" id="2.7.7.65" evidence="1"/>
<name>A0A7Z7I4W2_9BURK</name>
<feature type="transmembrane region" description="Helical" evidence="3">
    <location>
        <begin position="67"/>
        <end position="91"/>
    </location>
</feature>
<dbReference type="InterPro" id="IPR050469">
    <property type="entry name" value="Diguanylate_Cyclase"/>
</dbReference>
<comment type="catalytic activity">
    <reaction evidence="2">
        <text>2 GTP = 3',3'-c-di-GMP + 2 diphosphate</text>
        <dbReference type="Rhea" id="RHEA:24898"/>
        <dbReference type="ChEBI" id="CHEBI:33019"/>
        <dbReference type="ChEBI" id="CHEBI:37565"/>
        <dbReference type="ChEBI" id="CHEBI:58805"/>
        <dbReference type="EC" id="2.7.7.65"/>
    </reaction>
</comment>
<dbReference type="InterPro" id="IPR029787">
    <property type="entry name" value="Nucleotide_cyclase"/>
</dbReference>
<proteinExistence type="predicted"/>
<dbReference type="GO" id="GO:0043709">
    <property type="term" value="P:cell adhesion involved in single-species biofilm formation"/>
    <property type="evidence" value="ECO:0007669"/>
    <property type="project" value="TreeGrafter"/>
</dbReference>
<keyword evidence="3" id="KW-1133">Transmembrane helix</keyword>
<evidence type="ECO:0000256" key="3">
    <source>
        <dbReference type="SAM" id="Phobius"/>
    </source>
</evidence>
<dbReference type="FunFam" id="3.30.70.270:FF:000001">
    <property type="entry name" value="Diguanylate cyclase domain protein"/>
    <property type="match status" value="1"/>
</dbReference>